<dbReference type="GO" id="GO:0016579">
    <property type="term" value="P:protein deubiquitination"/>
    <property type="evidence" value="ECO:0007669"/>
    <property type="project" value="InterPro"/>
</dbReference>
<reference evidence="2" key="1">
    <citation type="journal article" date="2023" name="Science">
        <title>Genome structures resolve the early diversification of teleost fishes.</title>
        <authorList>
            <person name="Parey E."/>
            <person name="Louis A."/>
            <person name="Montfort J."/>
            <person name="Bouchez O."/>
            <person name="Roques C."/>
            <person name="Iampietro C."/>
            <person name="Lluch J."/>
            <person name="Castinel A."/>
            <person name="Donnadieu C."/>
            <person name="Desvignes T."/>
            <person name="Floi Bucao C."/>
            <person name="Jouanno E."/>
            <person name="Wen M."/>
            <person name="Mejri S."/>
            <person name="Dirks R."/>
            <person name="Jansen H."/>
            <person name="Henkel C."/>
            <person name="Chen W.J."/>
            <person name="Zahm M."/>
            <person name="Cabau C."/>
            <person name="Klopp C."/>
            <person name="Thompson A.W."/>
            <person name="Robinson-Rechavi M."/>
            <person name="Braasch I."/>
            <person name="Lecointre G."/>
            <person name="Bobe J."/>
            <person name="Postlethwait J.H."/>
            <person name="Berthelot C."/>
            <person name="Roest Crollius H."/>
            <person name="Guiguen Y."/>
        </authorList>
    </citation>
    <scope>NUCLEOTIDE SEQUENCE</scope>
    <source>
        <strain evidence="2">Concon-B</strain>
    </source>
</reference>
<dbReference type="Pfam" id="PF00443">
    <property type="entry name" value="UCH"/>
    <property type="match status" value="1"/>
</dbReference>
<dbReference type="PROSITE" id="PS00973">
    <property type="entry name" value="USP_2"/>
    <property type="match status" value="1"/>
</dbReference>
<gene>
    <name evidence="2" type="ORF">COCON_G00115770</name>
</gene>
<dbReference type="PANTHER" id="PTHR24006">
    <property type="entry name" value="UBIQUITIN CARBOXYL-TERMINAL HYDROLASE"/>
    <property type="match status" value="1"/>
</dbReference>
<keyword evidence="3" id="KW-1185">Reference proteome</keyword>
<dbReference type="InterPro" id="IPR001394">
    <property type="entry name" value="Peptidase_C19_UCH"/>
</dbReference>
<dbReference type="OrthoDB" id="292964at2759"/>
<dbReference type="FunFam" id="3.90.70.10:FF:000167">
    <property type="entry name" value="Ubiquitin specific peptidase 18"/>
    <property type="match status" value="1"/>
</dbReference>
<dbReference type="InterPro" id="IPR038765">
    <property type="entry name" value="Papain-like_cys_pep_sf"/>
</dbReference>
<protein>
    <recommendedName>
        <fullName evidence="1">USP domain-containing protein</fullName>
    </recommendedName>
</protein>
<dbReference type="PANTHER" id="PTHR24006:SF796">
    <property type="entry name" value="UBL CARBOXYL-TERMINAL HYDROLASE 18-RELATED"/>
    <property type="match status" value="1"/>
</dbReference>
<dbReference type="AlphaFoldDB" id="A0A9Q1DGP0"/>
<evidence type="ECO:0000313" key="3">
    <source>
        <dbReference type="Proteomes" id="UP001152803"/>
    </source>
</evidence>
<comment type="caution">
    <text evidence="2">The sequence shown here is derived from an EMBL/GenBank/DDBJ whole genome shotgun (WGS) entry which is preliminary data.</text>
</comment>
<name>A0A9Q1DGP0_CONCO</name>
<sequence>MAYRLYRCYSHISSFQGLRGLPNYGLSCCVNALLQSFSATRELLPLLNGWTNDSGATEKAKNVPEHLQKTLQAMQGDRFLTDPHKSFLCCLDRNRIPMSVQHDADEVFLTIMNLIQEQMSDTELAQQIKHLYMVKVEEYLQCNDCTYIQSGETYLLSLPLPLLRGSNTLEDCFRDFFELQKLDNGNKCFCERCGEKTPSEQGFKLIYLPAVVCVHLKRFRYDNGYTKKLYSKVSFPPALDFKKILKQEQVSKSSEQPQSEWQYKLYAVIVHCGTAMFGHYTAYIKHEGDIWYYANDSHVSKTTWAHVEDTFGGSMGNDTAYMLLYRRTEGEREPECSG</sequence>
<feature type="domain" description="USP" evidence="1">
    <location>
        <begin position="19"/>
        <end position="328"/>
    </location>
</feature>
<organism evidence="2 3">
    <name type="scientific">Conger conger</name>
    <name type="common">Conger eel</name>
    <name type="synonym">Muraena conger</name>
    <dbReference type="NCBI Taxonomy" id="82655"/>
    <lineage>
        <taxon>Eukaryota</taxon>
        <taxon>Metazoa</taxon>
        <taxon>Chordata</taxon>
        <taxon>Craniata</taxon>
        <taxon>Vertebrata</taxon>
        <taxon>Euteleostomi</taxon>
        <taxon>Actinopterygii</taxon>
        <taxon>Neopterygii</taxon>
        <taxon>Teleostei</taxon>
        <taxon>Anguilliformes</taxon>
        <taxon>Congridae</taxon>
        <taxon>Conger</taxon>
    </lineage>
</organism>
<dbReference type="EMBL" id="JAFJMO010000008">
    <property type="protein sequence ID" value="KAJ8268970.1"/>
    <property type="molecule type" value="Genomic_DNA"/>
</dbReference>
<dbReference type="InterPro" id="IPR050164">
    <property type="entry name" value="Peptidase_C19"/>
</dbReference>
<dbReference type="SUPFAM" id="SSF54001">
    <property type="entry name" value="Cysteine proteinases"/>
    <property type="match status" value="1"/>
</dbReference>
<evidence type="ECO:0000313" key="2">
    <source>
        <dbReference type="EMBL" id="KAJ8268970.1"/>
    </source>
</evidence>
<proteinExistence type="predicted"/>
<dbReference type="GO" id="GO:0005829">
    <property type="term" value="C:cytosol"/>
    <property type="evidence" value="ECO:0007669"/>
    <property type="project" value="TreeGrafter"/>
</dbReference>
<dbReference type="CDD" id="cd02257">
    <property type="entry name" value="Peptidase_C19"/>
    <property type="match status" value="1"/>
</dbReference>
<dbReference type="PROSITE" id="PS50235">
    <property type="entry name" value="USP_3"/>
    <property type="match status" value="1"/>
</dbReference>
<dbReference type="InterPro" id="IPR028889">
    <property type="entry name" value="USP"/>
</dbReference>
<evidence type="ECO:0000259" key="1">
    <source>
        <dbReference type="PROSITE" id="PS50235"/>
    </source>
</evidence>
<dbReference type="InterPro" id="IPR018200">
    <property type="entry name" value="USP_CS"/>
</dbReference>
<dbReference type="GO" id="GO:0005634">
    <property type="term" value="C:nucleus"/>
    <property type="evidence" value="ECO:0007669"/>
    <property type="project" value="TreeGrafter"/>
</dbReference>
<dbReference type="Proteomes" id="UP001152803">
    <property type="component" value="Unassembled WGS sequence"/>
</dbReference>
<dbReference type="Gene3D" id="3.90.70.10">
    <property type="entry name" value="Cysteine proteinases"/>
    <property type="match status" value="1"/>
</dbReference>
<accession>A0A9Q1DGP0</accession>
<dbReference type="GO" id="GO:0004843">
    <property type="term" value="F:cysteine-type deubiquitinase activity"/>
    <property type="evidence" value="ECO:0007669"/>
    <property type="project" value="InterPro"/>
</dbReference>